<accession>A0ACD3AQ47</accession>
<reference evidence="1 2" key="1">
    <citation type="journal article" date="2019" name="Nat. Ecol. Evol.">
        <title>Megaphylogeny resolves global patterns of mushroom evolution.</title>
        <authorList>
            <person name="Varga T."/>
            <person name="Krizsan K."/>
            <person name="Foldi C."/>
            <person name="Dima B."/>
            <person name="Sanchez-Garcia M."/>
            <person name="Sanchez-Ramirez S."/>
            <person name="Szollosi G.J."/>
            <person name="Szarkandi J.G."/>
            <person name="Papp V."/>
            <person name="Albert L."/>
            <person name="Andreopoulos W."/>
            <person name="Angelini C."/>
            <person name="Antonin V."/>
            <person name="Barry K.W."/>
            <person name="Bougher N.L."/>
            <person name="Buchanan P."/>
            <person name="Buyck B."/>
            <person name="Bense V."/>
            <person name="Catcheside P."/>
            <person name="Chovatia M."/>
            <person name="Cooper J."/>
            <person name="Damon W."/>
            <person name="Desjardin D."/>
            <person name="Finy P."/>
            <person name="Geml J."/>
            <person name="Haridas S."/>
            <person name="Hughes K."/>
            <person name="Justo A."/>
            <person name="Karasinski D."/>
            <person name="Kautmanova I."/>
            <person name="Kiss B."/>
            <person name="Kocsube S."/>
            <person name="Kotiranta H."/>
            <person name="LaButti K.M."/>
            <person name="Lechner B.E."/>
            <person name="Liimatainen K."/>
            <person name="Lipzen A."/>
            <person name="Lukacs Z."/>
            <person name="Mihaltcheva S."/>
            <person name="Morgado L.N."/>
            <person name="Niskanen T."/>
            <person name="Noordeloos M.E."/>
            <person name="Ohm R.A."/>
            <person name="Ortiz-Santana B."/>
            <person name="Ovrebo C."/>
            <person name="Racz N."/>
            <person name="Riley R."/>
            <person name="Savchenko A."/>
            <person name="Shiryaev A."/>
            <person name="Soop K."/>
            <person name="Spirin V."/>
            <person name="Szebenyi C."/>
            <person name="Tomsovsky M."/>
            <person name="Tulloss R.E."/>
            <person name="Uehling J."/>
            <person name="Grigoriev I.V."/>
            <person name="Vagvolgyi C."/>
            <person name="Papp T."/>
            <person name="Martin F.M."/>
            <person name="Miettinen O."/>
            <person name="Hibbett D.S."/>
            <person name="Nagy L.G."/>
        </authorList>
    </citation>
    <scope>NUCLEOTIDE SEQUENCE [LARGE SCALE GENOMIC DNA]</scope>
    <source>
        <strain evidence="1 2">NL-1719</strain>
    </source>
</reference>
<protein>
    <submittedName>
        <fullName evidence="1">Uncharacterized protein</fullName>
    </submittedName>
</protein>
<sequence length="93" mass="10236">MSHPEANKNPERVAAGLKAAMHNPNVSQDAKDHAAGHLRELEGEMNKAESEAAEERTLHETRVMAGYKAALKNPRVSDAAKQHAEDYLKEHQA</sequence>
<evidence type="ECO:0000313" key="2">
    <source>
        <dbReference type="Proteomes" id="UP000308600"/>
    </source>
</evidence>
<organism evidence="1 2">
    <name type="scientific">Pluteus cervinus</name>
    <dbReference type="NCBI Taxonomy" id="181527"/>
    <lineage>
        <taxon>Eukaryota</taxon>
        <taxon>Fungi</taxon>
        <taxon>Dikarya</taxon>
        <taxon>Basidiomycota</taxon>
        <taxon>Agaricomycotina</taxon>
        <taxon>Agaricomycetes</taxon>
        <taxon>Agaricomycetidae</taxon>
        <taxon>Agaricales</taxon>
        <taxon>Pluteineae</taxon>
        <taxon>Pluteaceae</taxon>
        <taxon>Pluteus</taxon>
    </lineage>
</organism>
<evidence type="ECO:0000313" key="1">
    <source>
        <dbReference type="EMBL" id="TFK67640.1"/>
    </source>
</evidence>
<name>A0ACD3AQ47_9AGAR</name>
<keyword evidence="2" id="KW-1185">Reference proteome</keyword>
<proteinExistence type="predicted"/>
<dbReference type="Proteomes" id="UP000308600">
    <property type="component" value="Unassembled WGS sequence"/>
</dbReference>
<gene>
    <name evidence="1" type="ORF">BDN72DRAFT_842826</name>
</gene>
<dbReference type="EMBL" id="ML208371">
    <property type="protein sequence ID" value="TFK67640.1"/>
    <property type="molecule type" value="Genomic_DNA"/>
</dbReference>